<sequence length="45" mass="5090">KEAEVQKQIAEMEQARKKSEASLKEATDRLKKLEQQLASKDESAS</sequence>
<proteinExistence type="predicted"/>
<feature type="compositionally biased region" description="Basic and acidic residues" evidence="1">
    <location>
        <begin position="13"/>
        <end position="27"/>
    </location>
</feature>
<feature type="region of interest" description="Disordered" evidence="1">
    <location>
        <begin position="1"/>
        <end position="27"/>
    </location>
</feature>
<evidence type="ECO:0000313" key="3">
    <source>
        <dbReference type="Proteomes" id="UP000681722"/>
    </source>
</evidence>
<dbReference type="EMBL" id="CAJOBC010031414">
    <property type="protein sequence ID" value="CAF4092043.1"/>
    <property type="molecule type" value="Genomic_DNA"/>
</dbReference>
<evidence type="ECO:0000313" key="2">
    <source>
        <dbReference type="EMBL" id="CAF4092043.1"/>
    </source>
</evidence>
<feature type="non-terminal residue" evidence="2">
    <location>
        <position position="1"/>
    </location>
</feature>
<dbReference type="Proteomes" id="UP000681722">
    <property type="component" value="Unassembled WGS sequence"/>
</dbReference>
<gene>
    <name evidence="2" type="ORF">SRO942_LOCUS28323</name>
</gene>
<dbReference type="AlphaFoldDB" id="A0A8S2QA49"/>
<protein>
    <submittedName>
        <fullName evidence="2">Uncharacterized protein</fullName>
    </submittedName>
</protein>
<organism evidence="2 3">
    <name type="scientific">Didymodactylos carnosus</name>
    <dbReference type="NCBI Taxonomy" id="1234261"/>
    <lineage>
        <taxon>Eukaryota</taxon>
        <taxon>Metazoa</taxon>
        <taxon>Spiralia</taxon>
        <taxon>Gnathifera</taxon>
        <taxon>Rotifera</taxon>
        <taxon>Eurotatoria</taxon>
        <taxon>Bdelloidea</taxon>
        <taxon>Philodinida</taxon>
        <taxon>Philodinidae</taxon>
        <taxon>Didymodactylos</taxon>
    </lineage>
</organism>
<comment type="caution">
    <text evidence="2">The sequence shown here is derived from an EMBL/GenBank/DDBJ whole genome shotgun (WGS) entry which is preliminary data.</text>
</comment>
<reference evidence="2" key="1">
    <citation type="submission" date="2021-02" db="EMBL/GenBank/DDBJ databases">
        <authorList>
            <person name="Nowell W R."/>
        </authorList>
    </citation>
    <scope>NUCLEOTIDE SEQUENCE</scope>
</reference>
<name>A0A8S2QA49_9BILA</name>
<evidence type="ECO:0000256" key="1">
    <source>
        <dbReference type="SAM" id="MobiDB-lite"/>
    </source>
</evidence>
<accession>A0A8S2QA49</accession>